<gene>
    <name evidence="2" type="ORF">BOTCAL_0063g00090</name>
</gene>
<dbReference type="Proteomes" id="UP000297299">
    <property type="component" value="Unassembled WGS sequence"/>
</dbReference>
<comment type="caution">
    <text evidence="2">The sequence shown here is derived from an EMBL/GenBank/DDBJ whole genome shotgun (WGS) entry which is preliminary data.</text>
</comment>
<reference evidence="2 3" key="1">
    <citation type="submission" date="2017-11" db="EMBL/GenBank/DDBJ databases">
        <title>Comparative genomics of Botrytis spp.</title>
        <authorList>
            <person name="Valero-Jimenez C.A."/>
            <person name="Tapia P."/>
            <person name="Veloso J."/>
            <person name="Silva-Moreno E."/>
            <person name="Staats M."/>
            <person name="Valdes J.H."/>
            <person name="Van Kan J.A.L."/>
        </authorList>
    </citation>
    <scope>NUCLEOTIDE SEQUENCE [LARGE SCALE GENOMIC DNA]</scope>
    <source>
        <strain evidence="2 3">MUCL2830</strain>
    </source>
</reference>
<protein>
    <submittedName>
        <fullName evidence="2">Uncharacterized protein</fullName>
    </submittedName>
</protein>
<sequence>MDIMSTTHELRQWEGQRKAGAGAGTKVQSRIQHDDGVAYGVFKFLNPTTRREMINWEEGAKESSRGGENSENSVMGEEEKKVEFESIPAPKEKRGNGEEKELVARKWRSRDNRKDMHFLTVTLHIIQNAYLVSSNHHCPNN</sequence>
<proteinExistence type="predicted"/>
<feature type="region of interest" description="Disordered" evidence="1">
    <location>
        <begin position="1"/>
        <end position="30"/>
    </location>
</feature>
<organism evidence="2 3">
    <name type="scientific">Botryotinia calthae</name>
    <dbReference type="NCBI Taxonomy" id="38488"/>
    <lineage>
        <taxon>Eukaryota</taxon>
        <taxon>Fungi</taxon>
        <taxon>Dikarya</taxon>
        <taxon>Ascomycota</taxon>
        <taxon>Pezizomycotina</taxon>
        <taxon>Leotiomycetes</taxon>
        <taxon>Helotiales</taxon>
        <taxon>Sclerotiniaceae</taxon>
        <taxon>Botryotinia</taxon>
    </lineage>
</organism>
<evidence type="ECO:0000313" key="2">
    <source>
        <dbReference type="EMBL" id="TEY75877.1"/>
    </source>
</evidence>
<feature type="compositionally biased region" description="Basic and acidic residues" evidence="1">
    <location>
        <begin position="77"/>
        <end position="107"/>
    </location>
</feature>
<evidence type="ECO:0000313" key="3">
    <source>
        <dbReference type="Proteomes" id="UP000297299"/>
    </source>
</evidence>
<feature type="region of interest" description="Disordered" evidence="1">
    <location>
        <begin position="55"/>
        <end position="107"/>
    </location>
</feature>
<dbReference type="AlphaFoldDB" id="A0A4Y8D9R7"/>
<evidence type="ECO:0000256" key="1">
    <source>
        <dbReference type="SAM" id="MobiDB-lite"/>
    </source>
</evidence>
<dbReference type="EMBL" id="PHWZ01000063">
    <property type="protein sequence ID" value="TEY75877.1"/>
    <property type="molecule type" value="Genomic_DNA"/>
</dbReference>
<dbReference type="OrthoDB" id="2603at2759"/>
<feature type="compositionally biased region" description="Basic and acidic residues" evidence="1">
    <location>
        <begin position="8"/>
        <end position="17"/>
    </location>
</feature>
<accession>A0A4Y8D9R7</accession>
<name>A0A4Y8D9R7_9HELO</name>
<keyword evidence="3" id="KW-1185">Reference proteome</keyword>
<feature type="compositionally biased region" description="Basic and acidic residues" evidence="1">
    <location>
        <begin position="55"/>
        <end position="65"/>
    </location>
</feature>